<evidence type="ECO:0000259" key="15">
    <source>
        <dbReference type="Pfam" id="PF00593"/>
    </source>
</evidence>
<sequence>MHCNHMLMMVSISAVLISSHANAADATPESSPKKRNALIEEVVVTAQKREENLQDVPISIAAYTSEGLAARGATDTKDLATITPALSITEFGGFTFIYIRGVGSDSFIPSADPSVTTYVDGIYVPTSQGLLTSFGGIERVEVLKGPQGTLFGRNSTGGAINVITKTPGNEIEANISGVVGNYHEKRLKGFISAPVTEWLGVSADLLKDTIDHQYTHVSRKIPAEKSRSGRFRLNFHPVDSFEIDLSYFKSEQKGQGTLLTKNTDPSSSLGATIPDEPDNREANSDFPAGLRGTHEVYAASIFLELPWFDTKLIASDQLINTSYTAFDYDGSPQPLVAFVVTPKEFTDAKSLELQALSNEFSWASDKLDWVVGAYYLESEGGFADINIPLTGPSLNTLGISGLLDTVGVDLNSAISPTIIATGLLGTESISGFAQATWHATAELSFTLGGRYQDEKRFLTKGELSYSNDGGEQTDPVEPFPLESDSRDNLITKAAVSYTPIDDLMIYTSYSQGYKSATYNIVNLATPPELVLPEEVEAYELGLKSSLFDRSLKLNASIFRNDIENKQTSIVSLTSGGVIEFYNAKSTRIDGIEADLTGVPFINSNSGFAITANAAYLDANYIKYTNAPGFDEENGLYQNGLDFSGNKVERTPDVSGGLGVSQLINLPHDSELEIAADWYYNSGFYYSAQNSENYREDSYSLLDLRLSYFHIPSDIKLTALVKNALNEDYHIGLFQTDFGINSSLAYETQYSLRLEWNL</sequence>
<protein>
    <submittedName>
        <fullName evidence="17">TonB-dependent receptor</fullName>
    </submittedName>
</protein>
<evidence type="ECO:0000256" key="7">
    <source>
        <dbReference type="ARBA" id="ARBA00023065"/>
    </source>
</evidence>
<feature type="region of interest" description="Disordered" evidence="13">
    <location>
        <begin position="463"/>
        <end position="483"/>
    </location>
</feature>
<evidence type="ECO:0000256" key="1">
    <source>
        <dbReference type="ARBA" id="ARBA00004571"/>
    </source>
</evidence>
<dbReference type="InterPro" id="IPR036942">
    <property type="entry name" value="Beta-barrel_TonB_sf"/>
</dbReference>
<evidence type="ECO:0000256" key="6">
    <source>
        <dbReference type="ARBA" id="ARBA00023004"/>
    </source>
</evidence>
<feature type="chain" id="PRO_5047268787" evidence="14">
    <location>
        <begin position="24"/>
        <end position="757"/>
    </location>
</feature>
<feature type="compositionally biased region" description="Polar residues" evidence="13">
    <location>
        <begin position="256"/>
        <end position="270"/>
    </location>
</feature>
<organism evidence="17 18">
    <name type="scientific">Spongiibacter thalassae</name>
    <dbReference type="NCBI Taxonomy" id="2721624"/>
    <lineage>
        <taxon>Bacteria</taxon>
        <taxon>Pseudomonadati</taxon>
        <taxon>Pseudomonadota</taxon>
        <taxon>Gammaproteobacteria</taxon>
        <taxon>Cellvibrionales</taxon>
        <taxon>Spongiibacteraceae</taxon>
        <taxon>Spongiibacter</taxon>
    </lineage>
</organism>
<evidence type="ECO:0000256" key="8">
    <source>
        <dbReference type="ARBA" id="ARBA00023077"/>
    </source>
</evidence>
<evidence type="ECO:0000256" key="5">
    <source>
        <dbReference type="ARBA" id="ARBA00022692"/>
    </source>
</evidence>
<keyword evidence="18" id="KW-1185">Reference proteome</keyword>
<dbReference type="Pfam" id="PF00593">
    <property type="entry name" value="TonB_dep_Rec_b-barrel"/>
    <property type="match status" value="1"/>
</dbReference>
<evidence type="ECO:0000256" key="12">
    <source>
        <dbReference type="RuleBase" id="RU003357"/>
    </source>
</evidence>
<keyword evidence="9 11" id="KW-0472">Membrane</keyword>
<dbReference type="PROSITE" id="PS52016">
    <property type="entry name" value="TONB_DEPENDENT_REC_3"/>
    <property type="match status" value="1"/>
</dbReference>
<feature type="domain" description="TonB-dependent receptor plug" evidence="16">
    <location>
        <begin position="53"/>
        <end position="159"/>
    </location>
</feature>
<dbReference type="RefSeq" id="WP_168448598.1">
    <property type="nucleotide sequence ID" value="NZ_JAAWWK010000001.1"/>
</dbReference>
<gene>
    <name evidence="17" type="ORF">HCU74_01350</name>
</gene>
<dbReference type="SUPFAM" id="SSF56935">
    <property type="entry name" value="Porins"/>
    <property type="match status" value="1"/>
</dbReference>
<dbReference type="InterPro" id="IPR039426">
    <property type="entry name" value="TonB-dep_rcpt-like"/>
</dbReference>
<comment type="caution">
    <text evidence="17">The sequence shown here is derived from an EMBL/GenBank/DDBJ whole genome shotgun (WGS) entry which is preliminary data.</text>
</comment>
<feature type="region of interest" description="Disordered" evidence="13">
    <location>
        <begin position="256"/>
        <end position="284"/>
    </location>
</feature>
<evidence type="ECO:0000256" key="2">
    <source>
        <dbReference type="ARBA" id="ARBA00022448"/>
    </source>
</evidence>
<evidence type="ECO:0000259" key="16">
    <source>
        <dbReference type="Pfam" id="PF07715"/>
    </source>
</evidence>
<dbReference type="Gene3D" id="2.40.170.20">
    <property type="entry name" value="TonB-dependent receptor, beta-barrel domain"/>
    <property type="match status" value="1"/>
</dbReference>
<keyword evidence="7" id="KW-0406">Ion transport</keyword>
<dbReference type="InterPro" id="IPR012910">
    <property type="entry name" value="Plug_dom"/>
</dbReference>
<keyword evidence="17" id="KW-0675">Receptor</keyword>
<comment type="similarity">
    <text evidence="11 12">Belongs to the TonB-dependent receptor family.</text>
</comment>
<dbReference type="PANTHER" id="PTHR32552:SF81">
    <property type="entry name" value="TONB-DEPENDENT OUTER MEMBRANE RECEPTOR"/>
    <property type="match status" value="1"/>
</dbReference>
<dbReference type="PANTHER" id="PTHR32552">
    <property type="entry name" value="FERRICHROME IRON RECEPTOR-RELATED"/>
    <property type="match status" value="1"/>
</dbReference>
<evidence type="ECO:0000256" key="10">
    <source>
        <dbReference type="ARBA" id="ARBA00023237"/>
    </source>
</evidence>
<dbReference type="Proteomes" id="UP000765845">
    <property type="component" value="Unassembled WGS sequence"/>
</dbReference>
<feature type="signal peptide" evidence="14">
    <location>
        <begin position="1"/>
        <end position="23"/>
    </location>
</feature>
<feature type="domain" description="TonB-dependent receptor-like beta-barrel" evidence="15">
    <location>
        <begin position="314"/>
        <end position="722"/>
    </location>
</feature>
<reference evidence="17 18" key="1">
    <citation type="submission" date="2020-04" db="EMBL/GenBank/DDBJ databases">
        <authorList>
            <person name="Yoon J."/>
        </authorList>
    </citation>
    <scope>NUCLEOTIDE SEQUENCE [LARGE SCALE GENOMIC DNA]</scope>
    <source>
        <strain evidence="17 18">KMU-166</strain>
    </source>
</reference>
<keyword evidence="8 12" id="KW-0798">TonB box</keyword>
<dbReference type="EMBL" id="JAAWWK010000001">
    <property type="protein sequence ID" value="NKI16054.1"/>
    <property type="molecule type" value="Genomic_DNA"/>
</dbReference>
<keyword evidence="14" id="KW-0732">Signal</keyword>
<name>A0ABX1GA70_9GAMM</name>
<evidence type="ECO:0000313" key="18">
    <source>
        <dbReference type="Proteomes" id="UP000765845"/>
    </source>
</evidence>
<evidence type="ECO:0000256" key="14">
    <source>
        <dbReference type="SAM" id="SignalP"/>
    </source>
</evidence>
<keyword evidence="3 11" id="KW-1134">Transmembrane beta strand</keyword>
<evidence type="ECO:0000256" key="13">
    <source>
        <dbReference type="SAM" id="MobiDB-lite"/>
    </source>
</evidence>
<evidence type="ECO:0000256" key="4">
    <source>
        <dbReference type="ARBA" id="ARBA00022496"/>
    </source>
</evidence>
<keyword evidence="2 11" id="KW-0813">Transport</keyword>
<keyword evidence="6" id="KW-0408">Iron</keyword>
<dbReference type="Pfam" id="PF07715">
    <property type="entry name" value="Plug"/>
    <property type="match status" value="1"/>
</dbReference>
<accession>A0ABX1GA70</accession>
<evidence type="ECO:0000256" key="9">
    <source>
        <dbReference type="ARBA" id="ARBA00023136"/>
    </source>
</evidence>
<evidence type="ECO:0000313" key="17">
    <source>
        <dbReference type="EMBL" id="NKI16054.1"/>
    </source>
</evidence>
<keyword evidence="10 11" id="KW-0998">Cell outer membrane</keyword>
<proteinExistence type="inferred from homology"/>
<keyword evidence="4" id="KW-0410">Iron transport</keyword>
<keyword evidence="5 11" id="KW-0812">Transmembrane</keyword>
<evidence type="ECO:0000256" key="3">
    <source>
        <dbReference type="ARBA" id="ARBA00022452"/>
    </source>
</evidence>
<comment type="subcellular location">
    <subcellularLocation>
        <location evidence="1 11">Cell outer membrane</location>
        <topology evidence="1 11">Multi-pass membrane protein</topology>
    </subcellularLocation>
</comment>
<evidence type="ECO:0000256" key="11">
    <source>
        <dbReference type="PROSITE-ProRule" id="PRU01360"/>
    </source>
</evidence>
<dbReference type="InterPro" id="IPR000531">
    <property type="entry name" value="Beta-barrel_TonB"/>
</dbReference>